<keyword evidence="3" id="KW-1188">Viral release from host cell</keyword>
<reference evidence="7 8" key="2">
    <citation type="journal article" date="2015" name="Genome Announc.">
        <title>Complete Genome Sequences of Mandrillus leucophaeus and Papio ursinus Cytomegaloviruses.</title>
        <authorList>
            <person name="Blewett E.L."/>
            <person name="Sherrod C.J."/>
            <person name="Texier J.R."/>
            <person name="Conrad T.M."/>
            <person name="Dittmer D.P."/>
        </authorList>
    </citation>
    <scope>NUCLEOTIDE SEQUENCE [LARGE SCALE GENOMIC DNA]</scope>
    <source>
        <strain evidence="7">OCOM4-52</strain>
    </source>
</reference>
<dbReference type="Proteomes" id="UP000171701">
    <property type="component" value="Segment"/>
</dbReference>
<evidence type="ECO:0000256" key="1">
    <source>
        <dbReference type="ARBA" id="ARBA00022561"/>
    </source>
</evidence>
<keyword evidence="8" id="KW-1185">Reference proteome</keyword>
<protein>
    <submittedName>
        <fullName evidence="7">UL93</fullName>
    </submittedName>
</protein>
<dbReference type="GO" id="GO:0019028">
    <property type="term" value="C:viral capsid"/>
    <property type="evidence" value="ECO:0007669"/>
    <property type="project" value="UniProtKB-KW"/>
</dbReference>
<keyword evidence="5" id="KW-0426">Late protein</keyword>
<evidence type="ECO:0000313" key="8">
    <source>
        <dbReference type="Proteomes" id="UP000171701"/>
    </source>
</evidence>
<name>A0A0F7G9L5_9BETA</name>
<evidence type="ECO:0000256" key="2">
    <source>
        <dbReference type="ARBA" id="ARBA00022562"/>
    </source>
</evidence>
<sequence>METHLFSDLAFEQEFDEELQFPLHVVLDPVDLSFEEAKTVRYVYYRSDPDPVENWRRAAFRVFLRPFELLTYLREAGVTVPPIGQRVALHHALFTTLGIRCLERRISGAQMLYLRVVWEDEHGGGGGHGDRRRFRDWEFLVRDLLQGELEVSEAEEANAESNVSSLITDSAVEIAKAKSAATPFFEMPTRSGEGEDAQASEAERRAVHFLRGDSEFTYHAGPLEPPSKIRGHEIVQPRLEVNPDVIYASGPHDDDRVSKTDEWQQGGLLRLRSVWDVQQRLRLHVLWYAHSFWRSRGLRYEDREEDLRLTLDAYFDSVAVEYELAREVYREIKAVVRTDRMLPQKFSCHLSIETSWLLVWELFDCALDIWRDRADVNSCIIKALTHRLRTGKQVHGDSVAVDKTNNTCETWYADVVRCVRAEVDLGVEVRVETCPHSHLWITRGRDGQLRKWVTQPDTYVLYVTPGLVFHWVLPGGFTVSSRVRLDGVGRDHFERFQMSAPVLARRVLLERGGPRPKVPGVSVYSL</sequence>
<evidence type="ECO:0000313" key="7">
    <source>
        <dbReference type="EMBL" id="AKG51592.1"/>
    </source>
</evidence>
<dbReference type="OrthoDB" id="8171at10239"/>
<dbReference type="EMBL" id="KR351281">
    <property type="protein sequence ID" value="AKG51592.1"/>
    <property type="molecule type" value="Genomic_DNA"/>
</dbReference>
<keyword evidence="1" id="KW-0167">Capsid protein</keyword>
<accession>A0A0F7G9L5</accession>
<evidence type="ECO:0000256" key="3">
    <source>
        <dbReference type="ARBA" id="ARBA00022612"/>
    </source>
</evidence>
<keyword evidence="4" id="KW-0946">Virion</keyword>
<reference evidence="7 8" key="1">
    <citation type="journal article" date="2001" name="Arch. Virol.">
        <title>Isolation and characterization of an endogenous cytomegalovirus (BaCMV) from baboons.</title>
        <authorList>
            <person name="Blewett E.L."/>
            <person name="White G."/>
            <person name="Saliki J.T."/>
            <person name="Eberle R."/>
        </authorList>
    </citation>
    <scope>NUCLEOTIDE SEQUENCE [LARGE SCALE GENOMIC DNA]</scope>
    <source>
        <strain evidence="7">OCOM4-52</strain>
    </source>
</reference>
<proteinExistence type="predicted"/>
<dbReference type="GO" id="GO:0051276">
    <property type="term" value="P:chromosome organization"/>
    <property type="evidence" value="ECO:0007669"/>
    <property type="project" value="InterPro"/>
</dbReference>
<dbReference type="KEGG" id="vg:24284846"/>
<dbReference type="InterPro" id="IPR007640">
    <property type="entry name" value="UL17-like"/>
</dbReference>
<keyword evidence="6" id="KW-0231">Viral genome packaging</keyword>
<organism evidence="7 8">
    <name type="scientific">Papiine betaherpesvirus 4</name>
    <dbReference type="NCBI Taxonomy" id="2560624"/>
    <lineage>
        <taxon>Viruses</taxon>
        <taxon>Duplodnaviria</taxon>
        <taxon>Heunggongvirae</taxon>
        <taxon>Peploviricota</taxon>
        <taxon>Herviviricetes</taxon>
        <taxon>Herpesvirales</taxon>
        <taxon>Orthoherpesviridae</taxon>
        <taxon>Betaherpesvirinae</taxon>
        <taxon>Cytomegalovirus</taxon>
        <taxon>Cytomegalovirus papiinebeta4</taxon>
    </lineage>
</organism>
<evidence type="ECO:0000256" key="6">
    <source>
        <dbReference type="ARBA" id="ARBA00023219"/>
    </source>
</evidence>
<evidence type="ECO:0000256" key="4">
    <source>
        <dbReference type="ARBA" id="ARBA00022844"/>
    </source>
</evidence>
<dbReference type="Pfam" id="PF04559">
    <property type="entry name" value="Herpes_UL17"/>
    <property type="match status" value="1"/>
</dbReference>
<keyword evidence="2" id="KW-1048">Host nucleus</keyword>
<evidence type="ECO:0000256" key="5">
    <source>
        <dbReference type="ARBA" id="ARBA00022921"/>
    </source>
</evidence>